<reference evidence="2 3" key="1">
    <citation type="journal article" date="2010" name="BMC Genomics">
        <title>Genome sequence of the pattern forming Paenibacillus vortex bacterium reveals potential for thriving in complex environments.</title>
        <authorList>
            <person name="Sirota-Madi A."/>
            <person name="Olender T."/>
            <person name="Helman Y."/>
            <person name="Ingham C."/>
            <person name="Brainis I."/>
            <person name="Roth D."/>
            <person name="Hagi E."/>
            <person name="Brodsky L."/>
            <person name="Leshkowitz D."/>
            <person name="Galatenko V."/>
            <person name="Nikolaev V."/>
            <person name="Mugasimangalam R.C."/>
            <person name="Bransburg-Zabary S."/>
            <person name="Gutnick D.L."/>
            <person name="Lancet D."/>
            <person name="Ben-Jacob E."/>
        </authorList>
    </citation>
    <scope>NUCLEOTIDE SEQUENCE [LARGE SCALE GENOMIC DNA]</scope>
    <source>
        <strain evidence="2 3">V453</strain>
    </source>
</reference>
<feature type="transmembrane region" description="Helical" evidence="1">
    <location>
        <begin position="118"/>
        <end position="144"/>
    </location>
</feature>
<feature type="transmembrane region" description="Helical" evidence="1">
    <location>
        <begin position="166"/>
        <end position="185"/>
    </location>
</feature>
<dbReference type="RefSeq" id="WP_006207241.1">
    <property type="nucleotide sequence ID" value="NZ_ADHJ01000001.1"/>
</dbReference>
<dbReference type="Proteomes" id="UP000003094">
    <property type="component" value="Unassembled WGS sequence"/>
</dbReference>
<comment type="caution">
    <text evidence="2">The sequence shown here is derived from an EMBL/GenBank/DDBJ whole genome shotgun (WGS) entry which is preliminary data.</text>
</comment>
<sequence length="296" mass="31649">MRNTVEGQQKHGQQDHIEILPLFSTTDKNGRMTALQPGRPVGRVAPLLSWLLAAAVLWALASSVPFGALLGLAPTPEISKFLGHPVTVGAAVVLLLAAIGVTGGLYSRADDQFGQIRVAGLYSMLSIAGGISAVAGVLLLWTLINNPSRPFDLEAIVTSPTIPPELGAIVGAGFALWAVIVLLRLPGSIVHAKRRQADIERLRMEGSSFAGTLTAIKFDNHWLFNYPMFTVEVTYIAEGSPHVVLAHMRTSADRVPLVGSRMLVLTDNRGTIQVELDPSNEATFELDVGKYTPSDG</sequence>
<keyword evidence="1" id="KW-0472">Membrane</keyword>
<keyword evidence="1" id="KW-0812">Transmembrane</keyword>
<name>A0A2R9T2I2_9BACL</name>
<evidence type="ECO:0000256" key="1">
    <source>
        <dbReference type="SAM" id="Phobius"/>
    </source>
</evidence>
<proteinExistence type="predicted"/>
<keyword evidence="1" id="KW-1133">Transmembrane helix</keyword>
<feature type="transmembrane region" description="Helical" evidence="1">
    <location>
        <begin position="41"/>
        <end position="61"/>
    </location>
</feature>
<dbReference type="KEGG" id="pvo:PVOR_01375"/>
<organism evidence="2 3">
    <name type="scientific">Paenibacillus vortex V453</name>
    <dbReference type="NCBI Taxonomy" id="715225"/>
    <lineage>
        <taxon>Bacteria</taxon>
        <taxon>Bacillati</taxon>
        <taxon>Bacillota</taxon>
        <taxon>Bacilli</taxon>
        <taxon>Bacillales</taxon>
        <taxon>Paenibacillaceae</taxon>
        <taxon>Paenibacillus</taxon>
    </lineage>
</organism>
<protein>
    <submittedName>
        <fullName evidence="2">Uncharacterized protein</fullName>
    </submittedName>
</protein>
<dbReference type="EMBL" id="ADHJ01000001">
    <property type="protein sequence ID" value="EFU43822.1"/>
    <property type="molecule type" value="Genomic_DNA"/>
</dbReference>
<feature type="transmembrane region" description="Helical" evidence="1">
    <location>
        <begin position="81"/>
        <end position="106"/>
    </location>
</feature>
<keyword evidence="3" id="KW-1185">Reference proteome</keyword>
<dbReference type="AlphaFoldDB" id="A0A2R9T2I2"/>
<evidence type="ECO:0000313" key="2">
    <source>
        <dbReference type="EMBL" id="EFU43822.1"/>
    </source>
</evidence>
<accession>A0A2R9T2I2</accession>
<gene>
    <name evidence="2" type="ORF">PVOR_01375</name>
</gene>
<evidence type="ECO:0000313" key="3">
    <source>
        <dbReference type="Proteomes" id="UP000003094"/>
    </source>
</evidence>